<dbReference type="InterPro" id="IPR007219">
    <property type="entry name" value="XnlR_reg_dom"/>
</dbReference>
<dbReference type="InParanoid" id="A0A1Z5TED9"/>
<keyword evidence="3" id="KW-0539">Nucleus</keyword>
<dbReference type="STRING" id="1157616.A0A1Z5TED9"/>
<gene>
    <name evidence="6" type="ORF">BTJ68_04846</name>
</gene>
<evidence type="ECO:0000259" key="5">
    <source>
        <dbReference type="PROSITE" id="PS50048"/>
    </source>
</evidence>
<evidence type="ECO:0000256" key="3">
    <source>
        <dbReference type="ARBA" id="ARBA00023242"/>
    </source>
</evidence>
<dbReference type="OrthoDB" id="3014581at2759"/>
<evidence type="ECO:0000313" key="6">
    <source>
        <dbReference type="EMBL" id="OTA34397.1"/>
    </source>
</evidence>
<dbReference type="PROSITE" id="PS50048">
    <property type="entry name" value="ZN2_CY6_FUNGAL_2"/>
    <property type="match status" value="1"/>
</dbReference>
<dbReference type="Pfam" id="PF04082">
    <property type="entry name" value="Fungal_trans"/>
    <property type="match status" value="1"/>
</dbReference>
<dbReference type="VEuPathDB" id="FungiDB:BTJ68_04846"/>
<dbReference type="PROSITE" id="PS00463">
    <property type="entry name" value="ZN2_CY6_FUNGAL_1"/>
    <property type="match status" value="1"/>
</dbReference>
<dbReference type="SMART" id="SM00066">
    <property type="entry name" value="GAL4"/>
    <property type="match status" value="1"/>
</dbReference>
<dbReference type="CDD" id="cd00067">
    <property type="entry name" value="GAL4"/>
    <property type="match status" value="1"/>
</dbReference>
<proteinExistence type="predicted"/>
<dbReference type="GO" id="GO:0003677">
    <property type="term" value="F:DNA binding"/>
    <property type="evidence" value="ECO:0007669"/>
    <property type="project" value="InterPro"/>
</dbReference>
<dbReference type="CDD" id="cd12148">
    <property type="entry name" value="fungal_TF_MHR"/>
    <property type="match status" value="1"/>
</dbReference>
<reference evidence="6 7" key="1">
    <citation type="submission" date="2017-01" db="EMBL/GenBank/DDBJ databases">
        <title>The recent genome duplication of the halophilic yeast Hortaea werneckii: insights from long-read sequencing.</title>
        <authorList>
            <person name="Sinha S."/>
            <person name="Flibotte S."/>
            <person name="Neira M."/>
            <person name="Lenassi M."/>
            <person name="Gostincar C."/>
            <person name="Stajich J.E."/>
            <person name="Nislow C.E."/>
        </authorList>
    </citation>
    <scope>NUCLEOTIDE SEQUENCE [LARGE SCALE GENOMIC DNA]</scope>
    <source>
        <strain evidence="6 7">EXF-2000</strain>
    </source>
</reference>
<dbReference type="InterPro" id="IPR050613">
    <property type="entry name" value="Sec_Metabolite_Reg"/>
</dbReference>
<dbReference type="InterPro" id="IPR036864">
    <property type="entry name" value="Zn2-C6_fun-type_DNA-bd_sf"/>
</dbReference>
<keyword evidence="7" id="KW-1185">Reference proteome</keyword>
<sequence length="697" mass="78737">MPPDRTHRTRQEPVSCDFCRRKKLKCDRTPSCSNCQARSITCIYQGSLTKPHVAVAPYATSEAGLRAENTLIKERLQRLEQAVFGQSDGNQAADSTFESQPAPVKGPRSTDLASSNRAETDNIKVHSADSRWLETAGSLGSTSLPPLRGAPTIFCVDSLSEISRVVYSDQINNQILLPSRVETWKLFKSYEDHLDALQHIIYVPHIQRAIDELHNAMDAGKMPQWSSAALILAITASIAGYWGLGEAHHSLFASPSEAMTVAMYWTRCALDVMDYAWRTSTPDLETIQTSIVLVFLLYHLEGFSPKLRHIHGTAIMKARDIGLHLTDSAQAKRSEETREQIIDAEMRRRVWWHLASTDWSMSLAGSQHEGTYTVQKKHMQVNRPRNITDEDLATKAADFSRPLEETTANSYYLLRIKLAEVCRDAADLLWDIYTGQDPEQIDYDRVVLLDARFSGLLDGLPKALKLEHLNDQGLKPEGVTAPQLMKQSYFTYLTIEIRRSKIHLPYLLRAERNPRYEQSRTQCLASARNVLALRRILPHEQSQLGAPVILIGVLHHFFCAIVVLVMDLCVNEGAGSEEERRLEVQEACKILENARERFGAANAFLESLMTVLRKHGVRFLRDSTALQPIPSTENWTDAASYSLQPPTRQNGSQNLNDPFSDPLSFETLWQSYFDMGSQIDPQSWNDIFNDLDMRLDP</sequence>
<dbReference type="Gene3D" id="4.10.240.10">
    <property type="entry name" value="Zn(2)-C6 fungal-type DNA-binding domain"/>
    <property type="match status" value="1"/>
</dbReference>
<name>A0A1Z5TED9_HORWE</name>
<dbReference type="PANTHER" id="PTHR31001:SF90">
    <property type="entry name" value="CENTROMERE DNA-BINDING PROTEIN COMPLEX CBF3 SUBUNIT B"/>
    <property type="match status" value="1"/>
</dbReference>
<organism evidence="6 7">
    <name type="scientific">Hortaea werneckii EXF-2000</name>
    <dbReference type="NCBI Taxonomy" id="1157616"/>
    <lineage>
        <taxon>Eukaryota</taxon>
        <taxon>Fungi</taxon>
        <taxon>Dikarya</taxon>
        <taxon>Ascomycota</taxon>
        <taxon>Pezizomycotina</taxon>
        <taxon>Dothideomycetes</taxon>
        <taxon>Dothideomycetidae</taxon>
        <taxon>Mycosphaerellales</taxon>
        <taxon>Teratosphaeriaceae</taxon>
        <taxon>Hortaea</taxon>
    </lineage>
</organism>
<dbReference type="GO" id="GO:0000981">
    <property type="term" value="F:DNA-binding transcription factor activity, RNA polymerase II-specific"/>
    <property type="evidence" value="ECO:0007669"/>
    <property type="project" value="InterPro"/>
</dbReference>
<feature type="region of interest" description="Disordered" evidence="4">
    <location>
        <begin position="87"/>
        <end position="120"/>
    </location>
</feature>
<dbReference type="GO" id="GO:0005634">
    <property type="term" value="C:nucleus"/>
    <property type="evidence" value="ECO:0007669"/>
    <property type="project" value="UniProtKB-SubCell"/>
</dbReference>
<evidence type="ECO:0000313" key="7">
    <source>
        <dbReference type="Proteomes" id="UP000194280"/>
    </source>
</evidence>
<accession>A0A1Z5TED9</accession>
<protein>
    <recommendedName>
        <fullName evidence="5">Zn(2)-C6 fungal-type domain-containing protein</fullName>
    </recommendedName>
</protein>
<feature type="domain" description="Zn(2)-C6 fungal-type" evidence="5">
    <location>
        <begin position="15"/>
        <end position="44"/>
    </location>
</feature>
<comment type="subcellular location">
    <subcellularLocation>
        <location evidence="1">Nucleus</location>
    </subcellularLocation>
</comment>
<keyword evidence="2" id="KW-0479">Metal-binding</keyword>
<feature type="compositionally biased region" description="Polar residues" evidence="4">
    <location>
        <begin position="87"/>
        <end position="99"/>
    </location>
</feature>
<dbReference type="AlphaFoldDB" id="A0A1Z5TED9"/>
<dbReference type="InterPro" id="IPR001138">
    <property type="entry name" value="Zn2Cys6_DnaBD"/>
</dbReference>
<dbReference type="GO" id="GO:0006351">
    <property type="term" value="P:DNA-templated transcription"/>
    <property type="evidence" value="ECO:0007669"/>
    <property type="project" value="InterPro"/>
</dbReference>
<dbReference type="Pfam" id="PF00172">
    <property type="entry name" value="Zn_clus"/>
    <property type="match status" value="1"/>
</dbReference>
<evidence type="ECO:0000256" key="4">
    <source>
        <dbReference type="SAM" id="MobiDB-lite"/>
    </source>
</evidence>
<dbReference type="SUPFAM" id="SSF57701">
    <property type="entry name" value="Zn2/Cys6 DNA-binding domain"/>
    <property type="match status" value="1"/>
</dbReference>
<dbReference type="EMBL" id="MUNK01000059">
    <property type="protein sequence ID" value="OTA34397.1"/>
    <property type="molecule type" value="Genomic_DNA"/>
</dbReference>
<evidence type="ECO:0000256" key="1">
    <source>
        <dbReference type="ARBA" id="ARBA00004123"/>
    </source>
</evidence>
<comment type="caution">
    <text evidence="6">The sequence shown here is derived from an EMBL/GenBank/DDBJ whole genome shotgun (WGS) entry which is preliminary data.</text>
</comment>
<dbReference type="PANTHER" id="PTHR31001">
    <property type="entry name" value="UNCHARACTERIZED TRANSCRIPTIONAL REGULATORY PROTEIN"/>
    <property type="match status" value="1"/>
</dbReference>
<dbReference type="Proteomes" id="UP000194280">
    <property type="component" value="Unassembled WGS sequence"/>
</dbReference>
<dbReference type="GO" id="GO:0008270">
    <property type="term" value="F:zinc ion binding"/>
    <property type="evidence" value="ECO:0007669"/>
    <property type="project" value="InterPro"/>
</dbReference>
<evidence type="ECO:0000256" key="2">
    <source>
        <dbReference type="ARBA" id="ARBA00022723"/>
    </source>
</evidence>